<dbReference type="AlphaFoldDB" id="A0A4P7MW76"/>
<proteinExistence type="predicted"/>
<dbReference type="Proteomes" id="UP000294847">
    <property type="component" value="Chromosome 1"/>
</dbReference>
<gene>
    <name evidence="1" type="ORF">PoMZ_09151</name>
</gene>
<evidence type="ECO:0000313" key="1">
    <source>
        <dbReference type="EMBL" id="QBZ53471.1"/>
    </source>
</evidence>
<evidence type="ECO:0000313" key="2">
    <source>
        <dbReference type="Proteomes" id="UP000294847"/>
    </source>
</evidence>
<reference evidence="1 2" key="1">
    <citation type="journal article" date="2019" name="Mol. Biol. Evol.">
        <title>Blast fungal genomes show frequent chromosomal changes, gene gains and losses, and effector gene turnover.</title>
        <authorList>
            <person name="Gomez Luciano L.B."/>
            <person name="Jason Tsai I."/>
            <person name="Chuma I."/>
            <person name="Tosa Y."/>
            <person name="Chen Y.H."/>
            <person name="Li J.Y."/>
            <person name="Li M.Y."/>
            <person name="Jade Lu M.Y."/>
            <person name="Nakayashiki H."/>
            <person name="Li W.H."/>
        </authorList>
    </citation>
    <scope>NUCLEOTIDE SEQUENCE [LARGE SCALE GENOMIC DNA]</scope>
    <source>
        <strain evidence="1">MZ5-1-6</strain>
    </source>
</reference>
<sequence length="141" mass="15340">MHDHNVLGLRNIYSEHKRKPDGLADGMAVLILTLLKPLSAAEAAALACCMLRISGGQPRSPFGLVCTAAAPMLCASKEERPQHVEYGGNECQPYEAFTLARFSLGCEPWRSRRDASYLAAQEASMSWNGDFVESHGYAAPN</sequence>
<name>A0A4P7MW76_PYROR</name>
<organism evidence="1 2">
    <name type="scientific">Pyricularia oryzae</name>
    <name type="common">Rice blast fungus</name>
    <name type="synonym">Magnaporthe oryzae</name>
    <dbReference type="NCBI Taxonomy" id="318829"/>
    <lineage>
        <taxon>Eukaryota</taxon>
        <taxon>Fungi</taxon>
        <taxon>Dikarya</taxon>
        <taxon>Ascomycota</taxon>
        <taxon>Pezizomycotina</taxon>
        <taxon>Sordariomycetes</taxon>
        <taxon>Sordariomycetidae</taxon>
        <taxon>Magnaporthales</taxon>
        <taxon>Pyriculariaceae</taxon>
        <taxon>Pyricularia</taxon>
    </lineage>
</organism>
<dbReference type="EMBL" id="CP034204">
    <property type="protein sequence ID" value="QBZ53471.1"/>
    <property type="molecule type" value="Genomic_DNA"/>
</dbReference>
<accession>A0A4P7MW76</accession>
<protein>
    <submittedName>
        <fullName evidence="1">Uncharacterized protein</fullName>
    </submittedName>
</protein>